<dbReference type="Gene3D" id="3.40.630.10">
    <property type="entry name" value="Zn peptidases"/>
    <property type="match status" value="1"/>
</dbReference>
<evidence type="ECO:0000256" key="1">
    <source>
        <dbReference type="ARBA" id="ARBA00022723"/>
    </source>
</evidence>
<dbReference type="InterPro" id="IPR002933">
    <property type="entry name" value="Peptidase_M20"/>
</dbReference>
<reference evidence="5 6" key="1">
    <citation type="submission" date="2018-06" db="EMBL/GenBank/DDBJ databases">
        <title>Pedobacter endophyticus sp. nov., an endophytic bacterium isolated from a leaf of Triticum aestivum.</title>
        <authorList>
            <person name="Zhang L."/>
        </authorList>
    </citation>
    <scope>NUCLEOTIDE SEQUENCE [LARGE SCALE GENOMIC DNA]</scope>
    <source>
        <strain evidence="5 6">CM134L-2</strain>
    </source>
</reference>
<dbReference type="InterPro" id="IPR050072">
    <property type="entry name" value="Peptidase_M20A"/>
</dbReference>
<dbReference type="InterPro" id="IPR036264">
    <property type="entry name" value="Bact_exopeptidase_dim_dom"/>
</dbReference>
<gene>
    <name evidence="5" type="ORF">DPV69_10860</name>
</gene>
<keyword evidence="6" id="KW-1185">Reference proteome</keyword>
<evidence type="ECO:0000256" key="3">
    <source>
        <dbReference type="ARBA" id="ARBA00023285"/>
    </source>
</evidence>
<comment type="caution">
    <text evidence="5">The sequence shown here is derived from an EMBL/GenBank/DDBJ whole genome shotgun (WGS) entry which is preliminary data.</text>
</comment>
<accession>A0A3S3PYX9</accession>
<dbReference type="GO" id="GO:0046872">
    <property type="term" value="F:metal ion binding"/>
    <property type="evidence" value="ECO:0007669"/>
    <property type="project" value="UniProtKB-KW"/>
</dbReference>
<name>A0A3S3PYX9_9SPHI</name>
<evidence type="ECO:0000313" key="6">
    <source>
        <dbReference type="Proteomes" id="UP000284120"/>
    </source>
</evidence>
<dbReference type="RefSeq" id="WP_113647391.1">
    <property type="nucleotide sequence ID" value="NZ_QMHN01000003.1"/>
</dbReference>
<evidence type="ECO:0000259" key="4">
    <source>
        <dbReference type="Pfam" id="PF07687"/>
    </source>
</evidence>
<dbReference type="InterPro" id="IPR011650">
    <property type="entry name" value="Peptidase_M20_dimer"/>
</dbReference>
<evidence type="ECO:0000313" key="5">
    <source>
        <dbReference type="EMBL" id="RWU07482.1"/>
    </source>
</evidence>
<dbReference type="EMBL" id="SAYW01000003">
    <property type="protein sequence ID" value="RWU07482.1"/>
    <property type="molecule type" value="Genomic_DNA"/>
</dbReference>
<keyword evidence="3" id="KW-0170">Cobalt</keyword>
<dbReference type="PANTHER" id="PTHR43808">
    <property type="entry name" value="ACETYLORNITHINE DEACETYLASE"/>
    <property type="match status" value="1"/>
</dbReference>
<keyword evidence="2 5" id="KW-0378">Hydrolase</keyword>
<sequence>MKILYEQATELLKKLIAIPSFSTEEAAASDFIEAFLRQKGVHPIRKYHNIWCYNQHFESGKPLVLLNSHLDTVRPNSQYQMDPFAPVIKDGKLYGLGSNDAGGALVSLIATFLYFNERKDLPFNLCLAATAEEENSGPHGIRCILDDLMPISVAIVGEPTQMDMAISEKGSMVLDCVATGRAGHAAREEGDNAIYRAIRDISWFSSYEFPVDPGQPRAVKMTVTEINGGLQHNIVPGECSFTVDIRFDHNYTVKEIINNIKNHTFCDLTVRPNILYPSVIACSHLLVQAGIEIGCETYDSPTSSDQGWLQLPSVKIGPGNSARSHSADEYIYLSEIEDGISTYIRLLESLKKLMASGKQLNSLSFVPQLEP</sequence>
<proteinExistence type="predicted"/>
<feature type="domain" description="Peptidase M20 dimerisation" evidence="4">
    <location>
        <begin position="166"/>
        <end position="263"/>
    </location>
</feature>
<evidence type="ECO:0000256" key="2">
    <source>
        <dbReference type="ARBA" id="ARBA00022801"/>
    </source>
</evidence>
<dbReference type="AlphaFoldDB" id="A0A3S3PYX9"/>
<keyword evidence="1" id="KW-0479">Metal-binding</keyword>
<dbReference type="Pfam" id="PF01546">
    <property type="entry name" value="Peptidase_M20"/>
    <property type="match status" value="1"/>
</dbReference>
<dbReference type="SUPFAM" id="SSF53187">
    <property type="entry name" value="Zn-dependent exopeptidases"/>
    <property type="match status" value="1"/>
</dbReference>
<dbReference type="Pfam" id="PF07687">
    <property type="entry name" value="M20_dimer"/>
    <property type="match status" value="1"/>
</dbReference>
<dbReference type="Gene3D" id="3.30.70.360">
    <property type="match status" value="1"/>
</dbReference>
<dbReference type="PANTHER" id="PTHR43808:SF31">
    <property type="entry name" value="N-ACETYL-L-CITRULLINE DEACETYLASE"/>
    <property type="match status" value="1"/>
</dbReference>
<organism evidence="5 6">
    <name type="scientific">Pedobacter chitinilyticus</name>
    <dbReference type="NCBI Taxonomy" id="2233776"/>
    <lineage>
        <taxon>Bacteria</taxon>
        <taxon>Pseudomonadati</taxon>
        <taxon>Bacteroidota</taxon>
        <taxon>Sphingobacteriia</taxon>
        <taxon>Sphingobacteriales</taxon>
        <taxon>Sphingobacteriaceae</taxon>
        <taxon>Pedobacter</taxon>
    </lineage>
</organism>
<dbReference type="GO" id="GO:0008777">
    <property type="term" value="F:acetylornithine deacetylase activity"/>
    <property type="evidence" value="ECO:0007669"/>
    <property type="project" value="TreeGrafter"/>
</dbReference>
<dbReference type="Proteomes" id="UP000284120">
    <property type="component" value="Unassembled WGS sequence"/>
</dbReference>
<protein>
    <submittedName>
        <fullName evidence="5">M20/M25/M40 family metallo-hydrolase</fullName>
    </submittedName>
</protein>
<dbReference type="SUPFAM" id="SSF55031">
    <property type="entry name" value="Bacterial exopeptidase dimerisation domain"/>
    <property type="match status" value="1"/>
</dbReference>
<dbReference type="OrthoDB" id="9792335at2"/>
<dbReference type="GO" id="GO:0006526">
    <property type="term" value="P:L-arginine biosynthetic process"/>
    <property type="evidence" value="ECO:0007669"/>
    <property type="project" value="TreeGrafter"/>
</dbReference>